<dbReference type="GO" id="GO:0005524">
    <property type="term" value="F:ATP binding"/>
    <property type="evidence" value="ECO:0007669"/>
    <property type="project" value="UniProtKB-KW"/>
</dbReference>
<dbReference type="RefSeq" id="WP_402382338.1">
    <property type="nucleotide sequence ID" value="NZ_JBIUYY010000007.1"/>
</dbReference>
<evidence type="ECO:0000256" key="2">
    <source>
        <dbReference type="ARBA" id="ARBA00022840"/>
    </source>
</evidence>
<dbReference type="InterPro" id="IPR017871">
    <property type="entry name" value="ABC_transporter-like_CS"/>
</dbReference>
<sequence>MMNNRGAGPAPAPDPAHSSDAHAAPAVRARGLTVRRGTGRTPRTVLDAISFDVPRGRITGLLGPSGCGKSTLLRAIVGTQAHVTGTLDVLGHPAGHPALRSRIGYVTQAPSVYDDLTVRQNLDYFAAVLDPGRAAAERRRTAVTRALADVDLASRADALAGDLSGGQRSRVSLAVALLGTPDLLVLDEPTVGLDPVLRRDLWRLFHDLTAARGATILVSSHVMDEAERCHDLLLMRGGRILAQDTPDALRTRTAADTVEAAFLRLVDAAAAPAAAQEQPR</sequence>
<evidence type="ECO:0000313" key="6">
    <source>
        <dbReference type="Proteomes" id="UP001617351"/>
    </source>
</evidence>
<reference evidence="5 6" key="1">
    <citation type="submission" date="2024-10" db="EMBL/GenBank/DDBJ databases">
        <title>The Natural Products Discovery Center: Release of the First 8490 Sequenced Strains for Exploring Actinobacteria Biosynthetic Diversity.</title>
        <authorList>
            <person name="Kalkreuter E."/>
            <person name="Kautsar S.A."/>
            <person name="Yang D."/>
            <person name="Bader C.D."/>
            <person name="Teijaro C.N."/>
            <person name="Fluegel L."/>
            <person name="Davis C.M."/>
            <person name="Simpson J.R."/>
            <person name="Lauterbach L."/>
            <person name="Steele A.D."/>
            <person name="Gui C."/>
            <person name="Meng S."/>
            <person name="Li G."/>
            <person name="Viehrig K."/>
            <person name="Ye F."/>
            <person name="Su P."/>
            <person name="Kiefer A.F."/>
            <person name="Nichols A."/>
            <person name="Cepeda A.J."/>
            <person name="Yan W."/>
            <person name="Fan B."/>
            <person name="Jiang Y."/>
            <person name="Adhikari A."/>
            <person name="Zheng C.-J."/>
            <person name="Schuster L."/>
            <person name="Cowan T.M."/>
            <person name="Smanski M.J."/>
            <person name="Chevrette M.G."/>
            <person name="De Carvalho L.P.S."/>
            <person name="Shen B."/>
        </authorList>
    </citation>
    <scope>NUCLEOTIDE SEQUENCE [LARGE SCALE GENOMIC DNA]</scope>
    <source>
        <strain evidence="5 6">NPDC087220</strain>
    </source>
</reference>
<dbReference type="EMBL" id="JBIUYY010000007">
    <property type="protein sequence ID" value="MFJ2823168.1"/>
    <property type="molecule type" value="Genomic_DNA"/>
</dbReference>
<dbReference type="PROSITE" id="PS00211">
    <property type="entry name" value="ABC_TRANSPORTER_1"/>
    <property type="match status" value="1"/>
</dbReference>
<evidence type="ECO:0000256" key="3">
    <source>
        <dbReference type="SAM" id="MobiDB-lite"/>
    </source>
</evidence>
<dbReference type="Pfam" id="PF00005">
    <property type="entry name" value="ABC_tran"/>
    <property type="match status" value="1"/>
</dbReference>
<feature type="domain" description="ABC transporter" evidence="4">
    <location>
        <begin position="27"/>
        <end position="262"/>
    </location>
</feature>
<dbReference type="InterPro" id="IPR027417">
    <property type="entry name" value="P-loop_NTPase"/>
</dbReference>
<gene>
    <name evidence="5" type="ORF">ACIO7M_18940</name>
</gene>
<proteinExistence type="predicted"/>
<dbReference type="SMART" id="SM00382">
    <property type="entry name" value="AAA"/>
    <property type="match status" value="1"/>
</dbReference>
<dbReference type="CDD" id="cd03230">
    <property type="entry name" value="ABC_DR_subfamily_A"/>
    <property type="match status" value="1"/>
</dbReference>
<keyword evidence="1" id="KW-0547">Nucleotide-binding</keyword>
<feature type="region of interest" description="Disordered" evidence="3">
    <location>
        <begin position="1"/>
        <end position="38"/>
    </location>
</feature>
<dbReference type="InterPro" id="IPR003439">
    <property type="entry name" value="ABC_transporter-like_ATP-bd"/>
</dbReference>
<dbReference type="SUPFAM" id="SSF52540">
    <property type="entry name" value="P-loop containing nucleoside triphosphate hydrolases"/>
    <property type="match status" value="1"/>
</dbReference>
<dbReference type="PANTHER" id="PTHR43038">
    <property type="entry name" value="ATP-BINDING CASSETTE, SUB-FAMILY H, MEMBER 1"/>
    <property type="match status" value="1"/>
</dbReference>
<protein>
    <submittedName>
        <fullName evidence="5">ABC transporter ATP-binding protein</fullName>
    </submittedName>
</protein>
<organism evidence="5 6">
    <name type="scientific">Streptomyces toxytricini</name>
    <name type="common">Actinomyces toxytricini</name>
    <dbReference type="NCBI Taxonomy" id="67369"/>
    <lineage>
        <taxon>Bacteria</taxon>
        <taxon>Bacillati</taxon>
        <taxon>Actinomycetota</taxon>
        <taxon>Actinomycetes</taxon>
        <taxon>Kitasatosporales</taxon>
        <taxon>Streptomycetaceae</taxon>
        <taxon>Streptomyces</taxon>
    </lineage>
</organism>
<comment type="caution">
    <text evidence="5">The sequence shown here is derived from an EMBL/GenBank/DDBJ whole genome shotgun (WGS) entry which is preliminary data.</text>
</comment>
<dbReference type="Proteomes" id="UP001617351">
    <property type="component" value="Unassembled WGS sequence"/>
</dbReference>
<evidence type="ECO:0000313" key="5">
    <source>
        <dbReference type="EMBL" id="MFJ2823168.1"/>
    </source>
</evidence>
<keyword evidence="2 5" id="KW-0067">ATP-binding</keyword>
<dbReference type="PANTHER" id="PTHR43038:SF3">
    <property type="entry name" value="ABC TRANSPORTER G FAMILY MEMBER 20 ISOFORM X1"/>
    <property type="match status" value="1"/>
</dbReference>
<evidence type="ECO:0000259" key="4">
    <source>
        <dbReference type="PROSITE" id="PS50893"/>
    </source>
</evidence>
<evidence type="ECO:0000256" key="1">
    <source>
        <dbReference type="ARBA" id="ARBA00022741"/>
    </source>
</evidence>
<dbReference type="PROSITE" id="PS50893">
    <property type="entry name" value="ABC_TRANSPORTER_2"/>
    <property type="match status" value="1"/>
</dbReference>
<keyword evidence="6" id="KW-1185">Reference proteome</keyword>
<feature type="compositionally biased region" description="Low complexity" evidence="3">
    <location>
        <begin position="15"/>
        <end position="38"/>
    </location>
</feature>
<name>A0ABW8EKK9_STRT5</name>
<accession>A0ABW8EKK9</accession>
<dbReference type="Gene3D" id="3.40.50.300">
    <property type="entry name" value="P-loop containing nucleotide triphosphate hydrolases"/>
    <property type="match status" value="1"/>
</dbReference>
<dbReference type="InterPro" id="IPR003593">
    <property type="entry name" value="AAA+_ATPase"/>
</dbReference>